<dbReference type="OrthoDB" id="9950114at2759"/>
<accession>A0A401RPV2</accession>
<keyword evidence="2 6" id="KW-0732">Signal</keyword>
<feature type="domain" description="Immunoglobulin" evidence="7">
    <location>
        <begin position="37"/>
        <end position="131"/>
    </location>
</feature>
<evidence type="ECO:0000256" key="6">
    <source>
        <dbReference type="SAM" id="SignalP"/>
    </source>
</evidence>
<feature type="domain" description="Immunoglobulin" evidence="7">
    <location>
        <begin position="139"/>
        <end position="233"/>
    </location>
</feature>
<evidence type="ECO:0000256" key="5">
    <source>
        <dbReference type="SAM" id="Phobius"/>
    </source>
</evidence>
<evidence type="ECO:0000256" key="4">
    <source>
        <dbReference type="ARBA" id="ARBA00023180"/>
    </source>
</evidence>
<feature type="transmembrane region" description="Helical" evidence="5">
    <location>
        <begin position="246"/>
        <end position="269"/>
    </location>
</feature>
<dbReference type="SUPFAM" id="SSF48726">
    <property type="entry name" value="Immunoglobulin"/>
    <property type="match status" value="2"/>
</dbReference>
<keyword evidence="3 5" id="KW-0472">Membrane</keyword>
<gene>
    <name evidence="8" type="ORF">chiPu_0018771</name>
</gene>
<feature type="chain" id="PRO_5019128173" description="Immunoglobulin domain-containing protein" evidence="6">
    <location>
        <begin position="26"/>
        <end position="275"/>
    </location>
</feature>
<dbReference type="SMART" id="SM00409">
    <property type="entry name" value="IG"/>
    <property type="match status" value="2"/>
</dbReference>
<keyword evidence="5" id="KW-1133">Transmembrane helix</keyword>
<name>A0A401RPV2_CHIPU</name>
<feature type="signal peptide" evidence="6">
    <location>
        <begin position="1"/>
        <end position="25"/>
    </location>
</feature>
<evidence type="ECO:0000256" key="3">
    <source>
        <dbReference type="ARBA" id="ARBA00023136"/>
    </source>
</evidence>
<evidence type="ECO:0000256" key="1">
    <source>
        <dbReference type="ARBA" id="ARBA00004370"/>
    </source>
</evidence>
<dbReference type="InterPro" id="IPR013783">
    <property type="entry name" value="Ig-like_fold"/>
</dbReference>
<evidence type="ECO:0000256" key="2">
    <source>
        <dbReference type="ARBA" id="ARBA00022729"/>
    </source>
</evidence>
<evidence type="ECO:0000259" key="7">
    <source>
        <dbReference type="SMART" id="SM00409"/>
    </source>
</evidence>
<dbReference type="GO" id="GO:0016020">
    <property type="term" value="C:membrane"/>
    <property type="evidence" value="ECO:0007669"/>
    <property type="project" value="UniProtKB-SubCell"/>
</dbReference>
<dbReference type="InterPro" id="IPR036179">
    <property type="entry name" value="Ig-like_dom_sf"/>
</dbReference>
<dbReference type="EMBL" id="BEZZ01001688">
    <property type="protein sequence ID" value="GCC20153.1"/>
    <property type="molecule type" value="Genomic_DNA"/>
</dbReference>
<evidence type="ECO:0000313" key="8">
    <source>
        <dbReference type="EMBL" id="GCC20153.1"/>
    </source>
</evidence>
<dbReference type="OMA" id="HIGSEYS"/>
<dbReference type="Proteomes" id="UP000287033">
    <property type="component" value="Unassembled WGS sequence"/>
</dbReference>
<comment type="subcellular location">
    <subcellularLocation>
        <location evidence="1">Membrane</location>
    </subcellularLocation>
</comment>
<dbReference type="InterPro" id="IPR003599">
    <property type="entry name" value="Ig_sub"/>
</dbReference>
<dbReference type="Gene3D" id="2.60.40.10">
    <property type="entry name" value="Immunoglobulins"/>
    <property type="match status" value="2"/>
</dbReference>
<reference evidence="8 9" key="1">
    <citation type="journal article" date="2018" name="Nat. Ecol. Evol.">
        <title>Shark genomes provide insights into elasmobranch evolution and the origin of vertebrates.</title>
        <authorList>
            <person name="Hara Y"/>
            <person name="Yamaguchi K"/>
            <person name="Onimaru K"/>
            <person name="Kadota M"/>
            <person name="Koyanagi M"/>
            <person name="Keeley SD"/>
            <person name="Tatsumi K"/>
            <person name="Tanaka K"/>
            <person name="Motone F"/>
            <person name="Kageyama Y"/>
            <person name="Nozu R"/>
            <person name="Adachi N"/>
            <person name="Nishimura O"/>
            <person name="Nakagawa R"/>
            <person name="Tanegashima C"/>
            <person name="Kiyatake I"/>
            <person name="Matsumoto R"/>
            <person name="Murakumo K"/>
            <person name="Nishida K"/>
            <person name="Terakita A"/>
            <person name="Kuratani S"/>
            <person name="Sato K"/>
            <person name="Hyodo S Kuraku.S."/>
        </authorList>
    </citation>
    <scope>NUCLEOTIDE SEQUENCE [LARGE SCALE GENOMIC DNA]</scope>
</reference>
<sequence length="275" mass="29923">MILSKNKVKMKILLGIFIISTYVSGAEPQSFTIQTEHRQINVTVGETAIFSVKPSAAAKNGIWEFKGKNIGLWIGSSVCLSNEHKLRAEIFLPNRSLLLKSVTFSDSGEYKVTMFPEVGDPASETLTLHVLDSLIQTENTRINVTVGETALFTVKPLAAVKNGNWAFNGKNIALWFSSSVFLNYEYKSRAHILLPNGSLLLNSLTFSDGGKYTVTMVPEVGEKASATLTLQVLDQSNPRDNLNDGAIAGIAIALLLCLGFAIGISAWLIKRKSEA</sequence>
<protein>
    <recommendedName>
        <fullName evidence="7">Immunoglobulin domain-containing protein</fullName>
    </recommendedName>
</protein>
<dbReference type="InterPro" id="IPR015631">
    <property type="entry name" value="CD2/SLAM_rcpt"/>
</dbReference>
<organism evidence="8 9">
    <name type="scientific">Chiloscyllium punctatum</name>
    <name type="common">Brownbanded bambooshark</name>
    <name type="synonym">Hemiscyllium punctatum</name>
    <dbReference type="NCBI Taxonomy" id="137246"/>
    <lineage>
        <taxon>Eukaryota</taxon>
        <taxon>Metazoa</taxon>
        <taxon>Chordata</taxon>
        <taxon>Craniata</taxon>
        <taxon>Vertebrata</taxon>
        <taxon>Chondrichthyes</taxon>
        <taxon>Elasmobranchii</taxon>
        <taxon>Galeomorphii</taxon>
        <taxon>Galeoidea</taxon>
        <taxon>Orectolobiformes</taxon>
        <taxon>Hemiscylliidae</taxon>
        <taxon>Chiloscyllium</taxon>
    </lineage>
</organism>
<dbReference type="AlphaFoldDB" id="A0A401RPV2"/>
<comment type="caution">
    <text evidence="8">The sequence shown here is derived from an EMBL/GenBank/DDBJ whole genome shotgun (WGS) entry which is preliminary data.</text>
</comment>
<dbReference type="PANTHER" id="PTHR12080">
    <property type="entry name" value="SIGNALING LYMPHOCYTIC ACTIVATION MOLECULE"/>
    <property type="match status" value="1"/>
</dbReference>
<keyword evidence="5" id="KW-0812">Transmembrane</keyword>
<dbReference type="PANTHER" id="PTHR12080:SF48">
    <property type="entry name" value="IMMUNOGLOBULIN SUBTYPE DOMAIN-CONTAINING PROTEIN"/>
    <property type="match status" value="1"/>
</dbReference>
<keyword evidence="9" id="KW-1185">Reference proteome</keyword>
<keyword evidence="4" id="KW-0325">Glycoprotein</keyword>
<evidence type="ECO:0000313" key="9">
    <source>
        <dbReference type="Proteomes" id="UP000287033"/>
    </source>
</evidence>
<proteinExistence type="predicted"/>